<accession>A0A8H4LQR0</accession>
<dbReference type="PANTHER" id="PTHR45626">
    <property type="entry name" value="TRANSCRIPTION TERMINATION FACTOR 2-RELATED"/>
    <property type="match status" value="1"/>
</dbReference>
<keyword evidence="3" id="KW-0067">ATP-binding</keyword>
<evidence type="ECO:0000256" key="2">
    <source>
        <dbReference type="ARBA" id="ARBA00022801"/>
    </source>
</evidence>
<dbReference type="Pfam" id="PF00176">
    <property type="entry name" value="SNF2-rel_dom"/>
    <property type="match status" value="1"/>
</dbReference>
<dbReference type="Gene3D" id="3.40.50.10810">
    <property type="entry name" value="Tandem AAA-ATPase domain"/>
    <property type="match status" value="1"/>
</dbReference>
<keyword evidence="6" id="KW-1185">Reference proteome</keyword>
<feature type="domain" description="Helicase ATP-binding" evidence="4">
    <location>
        <begin position="79"/>
        <end position="256"/>
    </location>
</feature>
<organism evidence="5 6">
    <name type="scientific">Fusarium albosuccineum</name>
    <dbReference type="NCBI Taxonomy" id="1237068"/>
    <lineage>
        <taxon>Eukaryota</taxon>
        <taxon>Fungi</taxon>
        <taxon>Dikarya</taxon>
        <taxon>Ascomycota</taxon>
        <taxon>Pezizomycotina</taxon>
        <taxon>Sordariomycetes</taxon>
        <taxon>Hypocreomycetidae</taxon>
        <taxon>Hypocreales</taxon>
        <taxon>Nectriaceae</taxon>
        <taxon>Fusarium</taxon>
        <taxon>Fusarium decemcellulare species complex</taxon>
    </lineage>
</organism>
<dbReference type="InterPro" id="IPR027417">
    <property type="entry name" value="P-loop_NTPase"/>
</dbReference>
<dbReference type="PROSITE" id="PS51192">
    <property type="entry name" value="HELICASE_ATP_BIND_1"/>
    <property type="match status" value="1"/>
</dbReference>
<comment type="caution">
    <text evidence="5">The sequence shown here is derived from an EMBL/GenBank/DDBJ whole genome shotgun (WGS) entry which is preliminary data.</text>
</comment>
<dbReference type="OrthoDB" id="5105430at2759"/>
<dbReference type="AlphaFoldDB" id="A0A8H4LQR0"/>
<sequence length="659" mass="74581">MSDDADGADSTIKHYFAPLYNATARIRSEARDENVDGISKVAEGRATFAFQRTNVTSPETLPPPLRAPNEPEEAPSNCLVAALKVRKQIQPNCGFILVVCRASCANQWFSELEAHFEEEHCPRAIVLDSIKVSMMDLLAYDIVICSVNFLRNRYMDQMKWNAYAQAVTATDTEMVKDAVGHISSPALPLHSDMYDKLGKHIAVLILDESHDYKNDESLSHSAALSPKYHSAFLLSGTLIYNSWQDLAATPRNTSFTQQQHRLAGQVMLLPSCPFVSAAHFREIFRTPPNDEGQSKGPQGVFMAALVRFFTGIFVSRTKAVLGLPKWEAIDLTVNFTEEDRYTLLAVASLVIQDERLIWPKKKMGRRDNRRQAMLKMGFGLLCKAEQLAAHPALVNSGILDEEDLTVSDAAFSRFSDMSSMNWIGSWRTARRPLGRRMTNRSKSWLPWRTKSFRSSKRHWLHSPDDKTTARKEALAELRSTCKHPAESESESEDVTDLEDFGNNIVLVEHPISYDDQLNLRRAAIRSYKEQEFNYVEDQDDPDYDPNVDIPRTDPEYTQRWLATVAKLTNEEVKSPRVAAVVEKIMAIHAKEPERKFLVASPSVLELDIIKEALRREMDLIWDPFTVTEYNGSIKSMDDRSDIAYQFNLAMSKGDLNGFG</sequence>
<dbReference type="GO" id="GO:0016787">
    <property type="term" value="F:hydrolase activity"/>
    <property type="evidence" value="ECO:0007669"/>
    <property type="project" value="UniProtKB-KW"/>
</dbReference>
<dbReference type="SUPFAM" id="SSF52540">
    <property type="entry name" value="P-loop containing nucleoside triphosphate hydrolases"/>
    <property type="match status" value="1"/>
</dbReference>
<keyword evidence="2" id="KW-0378">Hydrolase</keyword>
<gene>
    <name evidence="5" type="ORF">FALBO_327</name>
</gene>
<dbReference type="EMBL" id="JAADYS010000040">
    <property type="protein sequence ID" value="KAF4472773.1"/>
    <property type="molecule type" value="Genomic_DNA"/>
</dbReference>
<evidence type="ECO:0000313" key="5">
    <source>
        <dbReference type="EMBL" id="KAF4472773.1"/>
    </source>
</evidence>
<evidence type="ECO:0000256" key="3">
    <source>
        <dbReference type="ARBA" id="ARBA00022840"/>
    </source>
</evidence>
<evidence type="ECO:0000256" key="1">
    <source>
        <dbReference type="ARBA" id="ARBA00022741"/>
    </source>
</evidence>
<dbReference type="InterPro" id="IPR014001">
    <property type="entry name" value="Helicase_ATP-bd"/>
</dbReference>
<evidence type="ECO:0000313" key="6">
    <source>
        <dbReference type="Proteomes" id="UP000554235"/>
    </source>
</evidence>
<reference evidence="5 6" key="1">
    <citation type="submission" date="2020-01" db="EMBL/GenBank/DDBJ databases">
        <title>Identification and distribution of gene clusters putatively required for synthesis of sphingolipid metabolism inhibitors in phylogenetically diverse species of the filamentous fungus Fusarium.</title>
        <authorList>
            <person name="Kim H.-S."/>
            <person name="Busman M."/>
            <person name="Brown D.W."/>
            <person name="Divon H."/>
            <person name="Uhlig S."/>
            <person name="Proctor R.H."/>
        </authorList>
    </citation>
    <scope>NUCLEOTIDE SEQUENCE [LARGE SCALE GENOMIC DNA]</scope>
    <source>
        <strain evidence="5 6">NRRL 20459</strain>
    </source>
</reference>
<protein>
    <recommendedName>
        <fullName evidence="4">Helicase ATP-binding domain-containing protein</fullName>
    </recommendedName>
</protein>
<keyword evidence="1" id="KW-0547">Nucleotide-binding</keyword>
<dbReference type="GO" id="GO:0005634">
    <property type="term" value="C:nucleus"/>
    <property type="evidence" value="ECO:0007669"/>
    <property type="project" value="TreeGrafter"/>
</dbReference>
<dbReference type="GO" id="GO:0006281">
    <property type="term" value="P:DNA repair"/>
    <property type="evidence" value="ECO:0007669"/>
    <property type="project" value="TreeGrafter"/>
</dbReference>
<dbReference type="InterPro" id="IPR050628">
    <property type="entry name" value="SNF2_RAD54_helicase_TF"/>
</dbReference>
<dbReference type="GO" id="GO:0005524">
    <property type="term" value="F:ATP binding"/>
    <property type="evidence" value="ECO:0007669"/>
    <property type="project" value="UniProtKB-KW"/>
</dbReference>
<dbReference type="InterPro" id="IPR038718">
    <property type="entry name" value="SNF2-like_sf"/>
</dbReference>
<dbReference type="Proteomes" id="UP000554235">
    <property type="component" value="Unassembled WGS sequence"/>
</dbReference>
<proteinExistence type="predicted"/>
<dbReference type="InterPro" id="IPR000330">
    <property type="entry name" value="SNF2_N"/>
</dbReference>
<name>A0A8H4LQR0_9HYPO</name>
<dbReference type="GO" id="GO:0008094">
    <property type="term" value="F:ATP-dependent activity, acting on DNA"/>
    <property type="evidence" value="ECO:0007669"/>
    <property type="project" value="TreeGrafter"/>
</dbReference>
<evidence type="ECO:0000259" key="4">
    <source>
        <dbReference type="PROSITE" id="PS51192"/>
    </source>
</evidence>